<dbReference type="EC" id="4.2.1.17" evidence="2"/>
<keyword evidence="2" id="KW-0456">Lyase</keyword>
<dbReference type="Proteomes" id="UP001139516">
    <property type="component" value="Unassembled WGS sequence"/>
</dbReference>
<comment type="caution">
    <text evidence="2">The sequence shown here is derived from an EMBL/GenBank/DDBJ whole genome shotgun (WGS) entry which is preliminary data.</text>
</comment>
<dbReference type="AlphaFoldDB" id="A0A9X1YEN2"/>
<reference evidence="2" key="1">
    <citation type="submission" date="2022-04" db="EMBL/GenBank/DDBJ databases">
        <title>Roseomonas acroporae sp. nov., isolated from coral Acropora digitifera.</title>
        <authorList>
            <person name="Sun H."/>
        </authorList>
    </citation>
    <scope>NUCLEOTIDE SEQUENCE</scope>
    <source>
        <strain evidence="2">NAR14</strain>
    </source>
</reference>
<dbReference type="SUPFAM" id="SSF52096">
    <property type="entry name" value="ClpP/crotonase"/>
    <property type="match status" value="1"/>
</dbReference>
<feature type="non-terminal residue" evidence="2">
    <location>
        <position position="1"/>
    </location>
</feature>
<keyword evidence="3" id="KW-1185">Reference proteome</keyword>
<evidence type="ECO:0000313" key="2">
    <source>
        <dbReference type="EMBL" id="MCK8787277.1"/>
    </source>
</evidence>
<proteinExistence type="inferred from homology"/>
<dbReference type="EMBL" id="JALPRX010000114">
    <property type="protein sequence ID" value="MCK8787277.1"/>
    <property type="molecule type" value="Genomic_DNA"/>
</dbReference>
<comment type="similarity">
    <text evidence="1">Belongs to the enoyl-CoA hydratase/isomerase family.</text>
</comment>
<name>A0A9X1YEN2_9PROT</name>
<dbReference type="Gene3D" id="1.10.12.10">
    <property type="entry name" value="Lyase 2-enoyl-coa Hydratase, Chain A, domain 2"/>
    <property type="match status" value="1"/>
</dbReference>
<dbReference type="GO" id="GO:0004300">
    <property type="term" value="F:enoyl-CoA hydratase activity"/>
    <property type="evidence" value="ECO:0007669"/>
    <property type="project" value="UniProtKB-EC"/>
</dbReference>
<evidence type="ECO:0000256" key="1">
    <source>
        <dbReference type="ARBA" id="ARBA00005254"/>
    </source>
</evidence>
<protein>
    <submittedName>
        <fullName evidence="2">Enoyl-CoA hydratase</fullName>
        <ecNumber evidence="2">4.2.1.17</ecNumber>
    </submittedName>
</protein>
<dbReference type="InterPro" id="IPR014748">
    <property type="entry name" value="Enoyl-CoA_hydra_C"/>
</dbReference>
<organism evidence="2 3">
    <name type="scientific">Roseomonas acroporae</name>
    <dbReference type="NCBI Taxonomy" id="2937791"/>
    <lineage>
        <taxon>Bacteria</taxon>
        <taxon>Pseudomonadati</taxon>
        <taxon>Pseudomonadota</taxon>
        <taxon>Alphaproteobacteria</taxon>
        <taxon>Acetobacterales</taxon>
        <taxon>Roseomonadaceae</taxon>
        <taxon>Roseomonas</taxon>
    </lineage>
</organism>
<gene>
    <name evidence="2" type="ORF">M0638_23160</name>
</gene>
<dbReference type="InterPro" id="IPR029045">
    <property type="entry name" value="ClpP/crotonase-like_dom_sf"/>
</dbReference>
<sequence length="83" mass="9169">SLAVEEAELDDRAVEVASRLAEGAQSAIRWTRYALNNWLRMAGPSFDASLAMEFMGFSGPEVREGLASHLEKRRPEFPTGSEV</sequence>
<accession>A0A9X1YEN2</accession>
<evidence type="ECO:0000313" key="3">
    <source>
        <dbReference type="Proteomes" id="UP001139516"/>
    </source>
</evidence>